<dbReference type="AlphaFoldDB" id="X1DIP8"/>
<evidence type="ECO:0000256" key="1">
    <source>
        <dbReference type="SAM" id="MobiDB-lite"/>
    </source>
</evidence>
<feature type="non-terminal residue" evidence="2">
    <location>
        <position position="1"/>
    </location>
</feature>
<name>X1DIP8_9ZZZZ</name>
<comment type="caution">
    <text evidence="2">The sequence shown here is derived from an EMBL/GenBank/DDBJ whole genome shotgun (WGS) entry which is preliminary data.</text>
</comment>
<feature type="compositionally biased region" description="Basic and acidic residues" evidence="1">
    <location>
        <begin position="1"/>
        <end position="10"/>
    </location>
</feature>
<gene>
    <name evidence="2" type="ORF">S01H4_59406</name>
</gene>
<organism evidence="2">
    <name type="scientific">marine sediment metagenome</name>
    <dbReference type="NCBI Taxonomy" id="412755"/>
    <lineage>
        <taxon>unclassified sequences</taxon>
        <taxon>metagenomes</taxon>
        <taxon>ecological metagenomes</taxon>
    </lineage>
</organism>
<feature type="region of interest" description="Disordered" evidence="1">
    <location>
        <begin position="1"/>
        <end position="34"/>
    </location>
</feature>
<evidence type="ECO:0000313" key="2">
    <source>
        <dbReference type="EMBL" id="GAH08160.1"/>
    </source>
</evidence>
<proteinExistence type="predicted"/>
<dbReference type="EMBL" id="BART01034831">
    <property type="protein sequence ID" value="GAH08160.1"/>
    <property type="molecule type" value="Genomic_DNA"/>
</dbReference>
<reference evidence="2" key="1">
    <citation type="journal article" date="2014" name="Front. Microbiol.">
        <title>High frequency of phylogenetically diverse reductive dehalogenase-homologous genes in deep subseafloor sedimentary metagenomes.</title>
        <authorList>
            <person name="Kawai M."/>
            <person name="Futagami T."/>
            <person name="Toyoda A."/>
            <person name="Takaki Y."/>
            <person name="Nishi S."/>
            <person name="Hori S."/>
            <person name="Arai W."/>
            <person name="Tsubouchi T."/>
            <person name="Morono Y."/>
            <person name="Uchiyama I."/>
            <person name="Ito T."/>
            <person name="Fujiyama A."/>
            <person name="Inagaki F."/>
            <person name="Takami H."/>
        </authorList>
    </citation>
    <scope>NUCLEOTIDE SEQUENCE</scope>
    <source>
        <strain evidence="2">Expedition CK06-06</strain>
    </source>
</reference>
<sequence>IRVGFEEGKVRGARSAPRSEPNCSGTDADSSVLEIPNIEQGSLALL</sequence>
<protein>
    <submittedName>
        <fullName evidence="2">Uncharacterized protein</fullName>
    </submittedName>
</protein>
<accession>X1DIP8</accession>